<proteinExistence type="inferred from homology"/>
<keyword evidence="5" id="KW-0732">Signal</keyword>
<dbReference type="SUPFAM" id="SSF49785">
    <property type="entry name" value="Galactose-binding domain-like"/>
    <property type="match status" value="3"/>
</dbReference>
<evidence type="ECO:0000256" key="5">
    <source>
        <dbReference type="SAM" id="SignalP"/>
    </source>
</evidence>
<dbReference type="Proteomes" id="UP001253595">
    <property type="component" value="Unassembled WGS sequence"/>
</dbReference>
<evidence type="ECO:0000256" key="1">
    <source>
        <dbReference type="ARBA" id="ARBA00007754"/>
    </source>
</evidence>
<dbReference type="EC" id="3.2.1.78" evidence="7"/>
<comment type="caution">
    <text evidence="7">The sequence shown here is derived from an EMBL/GenBank/DDBJ whole genome shotgun (WGS) entry which is preliminary data.</text>
</comment>
<keyword evidence="3 4" id="KW-0326">Glycosidase</keyword>
<dbReference type="PRINTS" id="PR00739">
    <property type="entry name" value="GLHYDRLASE26"/>
</dbReference>
<evidence type="ECO:0000256" key="4">
    <source>
        <dbReference type="PROSITE-ProRule" id="PRU01100"/>
    </source>
</evidence>
<evidence type="ECO:0000256" key="2">
    <source>
        <dbReference type="ARBA" id="ARBA00022801"/>
    </source>
</evidence>
<dbReference type="Gene3D" id="3.20.20.80">
    <property type="entry name" value="Glycosidases"/>
    <property type="match status" value="1"/>
</dbReference>
<name>A0ABU1V3V8_9GAMM</name>
<dbReference type="GO" id="GO:0016985">
    <property type="term" value="F:mannan endo-1,4-beta-mannosidase activity"/>
    <property type="evidence" value="ECO:0007669"/>
    <property type="project" value="UniProtKB-EC"/>
</dbReference>
<evidence type="ECO:0000313" key="8">
    <source>
        <dbReference type="Proteomes" id="UP001253595"/>
    </source>
</evidence>
<dbReference type="PROSITE" id="PS51764">
    <property type="entry name" value="GH26"/>
    <property type="match status" value="1"/>
</dbReference>
<feature type="domain" description="GH26" evidence="6">
    <location>
        <begin position="308"/>
        <end position="628"/>
    </location>
</feature>
<comment type="similarity">
    <text evidence="1 4">Belongs to the glycosyl hydrolase 26 family.</text>
</comment>
<evidence type="ECO:0000259" key="6">
    <source>
        <dbReference type="PROSITE" id="PS51764"/>
    </source>
</evidence>
<keyword evidence="2 4" id="KW-0378">Hydrolase</keyword>
<dbReference type="PANTHER" id="PTHR40079:SF4">
    <property type="entry name" value="GH26 DOMAIN-CONTAINING PROTEIN-RELATED"/>
    <property type="match status" value="1"/>
</dbReference>
<dbReference type="InterPro" id="IPR000805">
    <property type="entry name" value="Glyco_hydro_26"/>
</dbReference>
<protein>
    <submittedName>
        <fullName evidence="7">Mannan endo-1,4-beta-mannosidase</fullName>
        <ecNumber evidence="7">3.2.1.78</ecNumber>
    </submittedName>
</protein>
<feature type="active site" description="Nucleophile" evidence="4">
    <location>
        <position position="574"/>
    </location>
</feature>
<dbReference type="Pfam" id="PF21253">
    <property type="entry name" value="Mann_GBD_bact"/>
    <property type="match status" value="3"/>
</dbReference>
<dbReference type="InterPro" id="IPR008979">
    <property type="entry name" value="Galactose-bd-like_sf"/>
</dbReference>
<gene>
    <name evidence="7" type="ORF">J2X05_004167</name>
</gene>
<accession>A0ABU1V3V8</accession>
<dbReference type="InterPro" id="IPR017853">
    <property type="entry name" value="GH"/>
</dbReference>
<dbReference type="RefSeq" id="WP_310076177.1">
    <property type="nucleotide sequence ID" value="NZ_JAVDVX010000011.1"/>
</dbReference>
<reference evidence="7 8" key="1">
    <citation type="submission" date="2023-07" db="EMBL/GenBank/DDBJ databases">
        <title>Sorghum-associated microbial communities from plants grown in Nebraska, USA.</title>
        <authorList>
            <person name="Schachtman D."/>
        </authorList>
    </citation>
    <scope>NUCLEOTIDE SEQUENCE [LARGE SCALE GENOMIC DNA]</scope>
    <source>
        <strain evidence="7 8">BE190</strain>
    </source>
</reference>
<evidence type="ECO:0000256" key="3">
    <source>
        <dbReference type="ARBA" id="ARBA00023295"/>
    </source>
</evidence>
<feature type="chain" id="PRO_5046274227" evidence="5">
    <location>
        <begin position="22"/>
        <end position="1089"/>
    </location>
</feature>
<dbReference type="SUPFAM" id="SSF51445">
    <property type="entry name" value="(Trans)glycosidases"/>
    <property type="match status" value="1"/>
</dbReference>
<dbReference type="Pfam" id="PF02156">
    <property type="entry name" value="Glyco_hydro_26"/>
    <property type="match status" value="1"/>
</dbReference>
<dbReference type="InterPro" id="IPR049475">
    <property type="entry name" value="Mann_GBD_bact"/>
</dbReference>
<evidence type="ECO:0000313" key="7">
    <source>
        <dbReference type="EMBL" id="MDR7092126.1"/>
    </source>
</evidence>
<sequence>MLISKNLLRVNILLFSSLCFGFLPGCGGGGGSEINNDDVTYIPEVRPLGVIAGADIEAPPGQTVALGGRLVGTVTSEKVMWELLGGDTIEGISDWTAPNLTFVAPTVEGIKKYTFKITALSANNEPLSDKDGNLLTDEVSVVVFDPAAMINIEVEDTNFVTLGGVELISQGHSNYIIDGASGQHTNDFLPGAYATYNIPSGSLVDGKTLSAGYYYLYVNAAIPASGYGASKVANVTVSGVENELVIYAGDAFNKYSLGIIKLEEGNNSIKIGGGWDYYRVDSIKLLAAPKPAKPQAVPTTLTNENATKATQDLMVFLAGSYGSKTISGQTEYMDYNDLGNKTGLRDFNKVTEITGGQSPAIVAFDLMDYSSSRINCGAEPGFLSEDMIAEHDTKNVILSPLWHWNSPTKLKDTNCSGSGETAWYSGFYTTGTNFNLKTALADTNSADYQALISDMDDIAAELKKFADADIPLLWRPLHEAEGAWFWWGASDAASFKALWEIMYQRFTEVHQLNNLIWVYTAAGNLSNDWYPGDDYVDVVGYDGYDGNNANNPFKTQFNTLRDRFDGKKLVALTEVGTIPNVSLLQEQNAWWAYFVTWNSEGSTEYGPENADATTAKAAYEFEGTLNLDDVPGGRAKVEAGLYEGFEFSASGWSAQINWGDVPGAMVSSDWSAAGEHALSITKNLSAETAPTSVVLQTYPEGGIEVGDAEQLTLVVHSANAGAGTTAKLFVKHGDDWTWVDSGAVSVAGETTLTLNVSELETLQGIGVQFEGFDAASTNATFAIDKVMLGDAVLFDFEPSVSPWEAQVNWAATTGITLSDSWSSTGSRALGVTKDLTTETDPTSVVLQAYPTGGIDATDKQTLTLVVHTANAGAGTTAKLFIKHGDDWTWVDSGAVAATGEVTLQIDVSAFTTLQGLGVQFEGFDATSTAAEFHIDTVKLDDTVLFDFEGTGKWEFQKNWSPENGIHLSSDWSKSGGQSLGGTTQLQDGDDNIILQVYPTGGLLLGDVTTLKVSVHAVDTGSATQVQLFAKDKDFAWKDGGAVALVNGSAELSLDVSTMGGELSGFGVRFMGPVNSATESSYYVDDVSFE</sequence>
<keyword evidence="8" id="KW-1185">Reference proteome</keyword>
<dbReference type="EMBL" id="JAVDVX010000011">
    <property type="protein sequence ID" value="MDR7092126.1"/>
    <property type="molecule type" value="Genomic_DNA"/>
</dbReference>
<dbReference type="Gene3D" id="2.60.120.260">
    <property type="entry name" value="Galactose-binding domain-like"/>
    <property type="match status" value="4"/>
</dbReference>
<dbReference type="InterPro" id="IPR022790">
    <property type="entry name" value="GH26_dom"/>
</dbReference>
<dbReference type="PANTHER" id="PTHR40079">
    <property type="entry name" value="MANNAN ENDO-1,4-BETA-MANNOSIDASE E-RELATED"/>
    <property type="match status" value="1"/>
</dbReference>
<organism evidence="7 8">
    <name type="scientific">Cellvibrio fibrivorans</name>
    <dbReference type="NCBI Taxonomy" id="126350"/>
    <lineage>
        <taxon>Bacteria</taxon>
        <taxon>Pseudomonadati</taxon>
        <taxon>Pseudomonadota</taxon>
        <taxon>Gammaproteobacteria</taxon>
        <taxon>Cellvibrionales</taxon>
        <taxon>Cellvibrionaceae</taxon>
        <taxon>Cellvibrio</taxon>
    </lineage>
</organism>
<feature type="signal peptide" evidence="5">
    <location>
        <begin position="1"/>
        <end position="21"/>
    </location>
</feature>
<feature type="active site" description="Proton donor" evidence="4">
    <location>
        <position position="479"/>
    </location>
</feature>